<dbReference type="AlphaFoldDB" id="A0A1H6XVT9"/>
<dbReference type="RefSeq" id="WP_074747813.1">
    <property type="nucleotide sequence ID" value="NZ_FNYS01000025.1"/>
</dbReference>
<evidence type="ECO:0000313" key="2">
    <source>
        <dbReference type="Proteomes" id="UP000183077"/>
    </source>
</evidence>
<dbReference type="GeneID" id="82258513"/>
<dbReference type="EMBL" id="FNYS01000025">
    <property type="protein sequence ID" value="SEJ33198.1"/>
    <property type="molecule type" value="Genomic_DNA"/>
</dbReference>
<organism evidence="1 2">
    <name type="scientific">Myroides marinus</name>
    <dbReference type="NCBI Taxonomy" id="703342"/>
    <lineage>
        <taxon>Bacteria</taxon>
        <taxon>Pseudomonadati</taxon>
        <taxon>Bacteroidota</taxon>
        <taxon>Flavobacteriia</taxon>
        <taxon>Flavobacteriales</taxon>
        <taxon>Flavobacteriaceae</taxon>
        <taxon>Myroides</taxon>
    </lineage>
</organism>
<sequence length="279" mass="32861">MNQTTTKNALTKITQKETDLGSLESFSMSKALEMVDYLKSVLIQIKNQVLLYGFASEEQEIDFFKNTKPLILGKLIFYNKLYFFKSESPSDIVSTKLYYQEKLNELHLEYKKHLLYSDLYKYYKTKSTHRDIEYFTTGKINKTNLVSTYSFEIDPRFSTLYDYKLARIIAYELLSDYLNQKTITHNNLSSTATKNSITWSESNSALIELIYALYVTKSINHGQVKIKKLSKALGQVFQINISDIHHTFHRMKTRNYSRTMFLDKLKKSLEDYMDKDHEF</sequence>
<dbReference type="InterPro" id="IPR018534">
    <property type="entry name" value="Tet_reg_excision_RteC"/>
</dbReference>
<gene>
    <name evidence="1" type="ORF">SAMN04488018_12525</name>
</gene>
<name>A0A1H6XVT9_9FLAO</name>
<accession>A0A1H6XVT9</accession>
<proteinExistence type="predicted"/>
<evidence type="ECO:0000313" key="1">
    <source>
        <dbReference type="EMBL" id="SEJ33198.1"/>
    </source>
</evidence>
<dbReference type="Pfam" id="PF09357">
    <property type="entry name" value="RteC"/>
    <property type="match status" value="1"/>
</dbReference>
<reference evidence="1 2" key="1">
    <citation type="submission" date="2016-10" db="EMBL/GenBank/DDBJ databases">
        <authorList>
            <person name="de Groot N.N."/>
        </authorList>
    </citation>
    <scope>NUCLEOTIDE SEQUENCE [LARGE SCALE GENOMIC DNA]</scope>
    <source>
        <strain evidence="1 2">DSM 23048</strain>
    </source>
</reference>
<dbReference type="Proteomes" id="UP000183077">
    <property type="component" value="Unassembled WGS sequence"/>
</dbReference>
<protein>
    <submittedName>
        <fullName evidence="1">RteC protein</fullName>
    </submittedName>
</protein>